<name>A0ACC2S4J4_9FUNG</name>
<organism evidence="1 2">
    <name type="scientific">Entomophthora muscae</name>
    <dbReference type="NCBI Taxonomy" id="34485"/>
    <lineage>
        <taxon>Eukaryota</taxon>
        <taxon>Fungi</taxon>
        <taxon>Fungi incertae sedis</taxon>
        <taxon>Zoopagomycota</taxon>
        <taxon>Entomophthoromycotina</taxon>
        <taxon>Entomophthoromycetes</taxon>
        <taxon>Entomophthorales</taxon>
        <taxon>Entomophthoraceae</taxon>
        <taxon>Entomophthora</taxon>
    </lineage>
</organism>
<evidence type="ECO:0000313" key="1">
    <source>
        <dbReference type="EMBL" id="KAJ9057222.1"/>
    </source>
</evidence>
<gene>
    <name evidence="1" type="ORF">DSO57_1024752</name>
</gene>
<sequence>MPSKVYQYYPVKEDRLSCAVCSYPYALDAPLSTLKKHLRVKHGFSIRNPPATQQLDNFVYFIPQHHHTRIAIQSLLNPEPTISRAAPQCPAKHKPNHTTFVNYYPRECDSCLE</sequence>
<protein>
    <submittedName>
        <fullName evidence="1">Uncharacterized protein</fullName>
    </submittedName>
</protein>
<keyword evidence="2" id="KW-1185">Reference proteome</keyword>
<evidence type="ECO:0000313" key="2">
    <source>
        <dbReference type="Proteomes" id="UP001165960"/>
    </source>
</evidence>
<reference evidence="1" key="1">
    <citation type="submission" date="2022-04" db="EMBL/GenBank/DDBJ databases">
        <title>Genome of the entomopathogenic fungus Entomophthora muscae.</title>
        <authorList>
            <person name="Elya C."/>
            <person name="Lovett B.R."/>
            <person name="Lee E."/>
            <person name="Macias A.M."/>
            <person name="Hajek A.E."/>
            <person name="De Bivort B.L."/>
            <person name="Kasson M.T."/>
            <person name="De Fine Licht H.H."/>
            <person name="Stajich J.E."/>
        </authorList>
    </citation>
    <scope>NUCLEOTIDE SEQUENCE</scope>
    <source>
        <strain evidence="1">Berkeley</strain>
    </source>
</reference>
<comment type="caution">
    <text evidence="1">The sequence shown here is derived from an EMBL/GenBank/DDBJ whole genome shotgun (WGS) entry which is preliminary data.</text>
</comment>
<accession>A0ACC2S4J4</accession>
<proteinExistence type="predicted"/>
<dbReference type="Proteomes" id="UP001165960">
    <property type="component" value="Unassembled WGS sequence"/>
</dbReference>
<dbReference type="EMBL" id="QTSX02005815">
    <property type="protein sequence ID" value="KAJ9057222.1"/>
    <property type="molecule type" value="Genomic_DNA"/>
</dbReference>